<organism evidence="1 2">
    <name type="scientific">Persea americana</name>
    <name type="common">Avocado</name>
    <dbReference type="NCBI Taxonomy" id="3435"/>
    <lineage>
        <taxon>Eukaryota</taxon>
        <taxon>Viridiplantae</taxon>
        <taxon>Streptophyta</taxon>
        <taxon>Embryophyta</taxon>
        <taxon>Tracheophyta</taxon>
        <taxon>Spermatophyta</taxon>
        <taxon>Magnoliopsida</taxon>
        <taxon>Magnoliidae</taxon>
        <taxon>Laurales</taxon>
        <taxon>Lauraceae</taxon>
        <taxon>Persea</taxon>
    </lineage>
</organism>
<reference evidence="1 2" key="1">
    <citation type="journal article" date="2022" name="Hortic Res">
        <title>A haplotype resolved chromosomal level avocado genome allows analysis of novel avocado genes.</title>
        <authorList>
            <person name="Nath O."/>
            <person name="Fletcher S.J."/>
            <person name="Hayward A."/>
            <person name="Shaw L.M."/>
            <person name="Masouleh A.K."/>
            <person name="Furtado A."/>
            <person name="Henry R.J."/>
            <person name="Mitter N."/>
        </authorList>
    </citation>
    <scope>NUCLEOTIDE SEQUENCE [LARGE SCALE GENOMIC DNA]</scope>
    <source>
        <strain evidence="2">cv. Hass</strain>
    </source>
</reference>
<dbReference type="Proteomes" id="UP001234297">
    <property type="component" value="Chromosome 12"/>
</dbReference>
<keyword evidence="2" id="KW-1185">Reference proteome</keyword>
<comment type="caution">
    <text evidence="1">The sequence shown here is derived from an EMBL/GenBank/DDBJ whole genome shotgun (WGS) entry which is preliminary data.</text>
</comment>
<accession>A0ACC2K6G4</accession>
<proteinExistence type="predicted"/>
<sequence>MVMHGRDVVFLFLLAFCCFPAFGSVATLLPQEEVEALREISMTLGEENWNFSADPCSRESGWAGAAHTEEVENAVTCNCSYQNNTVCHVVSIILKGQNLQGVLPPELIKLPYLQKINLMSNYLNGTIPAAWGSMQLVKISLLGNRLTGPIPEELWNISTLRNLTLEANQFSGRLPQGLGKLVNIEHIHVSSNEFLGELPKSFANLKNLKDFRISDNRLTGRIPDFIQNWTELDRLEIQGTGLQGPIPSGISSLEKLTDLRISDINGAASAFPPLGNMKGMRTLILRNCNLTGPIPEYIWTMKNLKTLDLSFNMLVGEFPPTINQLENAKFIYLTSNLLNGTVPDGLLKRVLSSLHINCGGDEVALTINETHRKTTFKEDQDPAGASKYFSSKENWAFSNTGDFMDNNKEPDIYIASNISRLTMPDFDLYMKARISPLSLTYYGLCLWNGNYTVKLHFAEIRFKEGRTYKSLGKRIFDVYIQGKLVLKDFNIEDEAGGTHRAVVKNFTAIVKTNTLEIRFYWSGKGTQSIPQSGTYGPLISAISVDADFTPPGAKKISIGAVIGVVASVLCVILLILGILCGKVCLDKKRTIGYMAPEYAMHGYLTGKADVYSFGVVTLEIVSGKNATSFRPNGDHIHLVDWAYVLQAKGNLMELVDLKLGPEFNKEEATRMINVALLCTNSSPTLRPTMSAVVRMLEGQAVIEEVVSNPSFSTGNLNFKANIYQYGQVQTQSPSPSQSLITSVDQPWTATRPASSEKREATAAVVVGNGRKSRRSITVNHPPSIPARSPSPLFRRRAVVAASQSGYPPVVAAEDEEGDWAIVSVLKQRQ</sequence>
<evidence type="ECO:0000313" key="2">
    <source>
        <dbReference type="Proteomes" id="UP001234297"/>
    </source>
</evidence>
<evidence type="ECO:0000313" key="1">
    <source>
        <dbReference type="EMBL" id="KAJ8616582.1"/>
    </source>
</evidence>
<name>A0ACC2K6G4_PERAE</name>
<protein>
    <submittedName>
        <fullName evidence="1">Uncharacterized protein</fullName>
    </submittedName>
</protein>
<gene>
    <name evidence="1" type="ORF">MRB53_035954</name>
</gene>
<dbReference type="EMBL" id="CM056820">
    <property type="protein sequence ID" value="KAJ8616582.1"/>
    <property type="molecule type" value="Genomic_DNA"/>
</dbReference>